<dbReference type="CDD" id="cd17470">
    <property type="entry name" value="T3SS_Flik_C"/>
    <property type="match status" value="1"/>
</dbReference>
<gene>
    <name evidence="3" type="ORF">P5F74_03990</name>
</gene>
<evidence type="ECO:0000313" key="4">
    <source>
        <dbReference type="Proteomes" id="UP001341820"/>
    </source>
</evidence>
<accession>A0ABU6NKL2</accession>
<evidence type="ECO:0000313" key="3">
    <source>
        <dbReference type="EMBL" id="MED4127292.1"/>
    </source>
</evidence>
<dbReference type="Gene3D" id="3.30.750.140">
    <property type="match status" value="1"/>
</dbReference>
<keyword evidence="3" id="KW-0966">Cell projection</keyword>
<keyword evidence="4" id="KW-1185">Reference proteome</keyword>
<feature type="region of interest" description="Disordered" evidence="1">
    <location>
        <begin position="457"/>
        <end position="479"/>
    </location>
</feature>
<dbReference type="RefSeq" id="WP_328236610.1">
    <property type="nucleotide sequence ID" value="NZ_JAROAS010000006.1"/>
</dbReference>
<dbReference type="EMBL" id="JAROAS010000006">
    <property type="protein sequence ID" value="MED4127292.1"/>
    <property type="molecule type" value="Genomic_DNA"/>
</dbReference>
<dbReference type="InterPro" id="IPR038610">
    <property type="entry name" value="FliK-like_C_sf"/>
</dbReference>
<dbReference type="InterPro" id="IPR021136">
    <property type="entry name" value="Flagellar_hook_control-like_C"/>
</dbReference>
<feature type="compositionally biased region" description="Polar residues" evidence="1">
    <location>
        <begin position="122"/>
        <end position="140"/>
    </location>
</feature>
<evidence type="ECO:0000259" key="2">
    <source>
        <dbReference type="Pfam" id="PF02120"/>
    </source>
</evidence>
<feature type="domain" description="Flagellar hook-length control protein-like C-terminal" evidence="2">
    <location>
        <begin position="387"/>
        <end position="457"/>
    </location>
</feature>
<sequence>MTHQANTVMEGRSTIVGSTLTKRGSPKSMETTLFSTTMDLFKEQVSWQMERNHKEEQLDGELIVAHDNQSQTLLQGNHEVASMLYLTEIMPQLEQDVPIKEDKLVDESHIVNKQTFYSAEVSETSNQIGETKQVKASDSSEIPMPQPTQKLHTSLRIDDGQYEDTETRPVMNKSVEGTRTSYDGQRSESVLLNKADASMPFIESEATPFDGAVPRLNGRVVNEERLQVSADMIVQEEELPLKQENIKQQEIKPQDIEQASLKKGTTDVVKMRTLDEKLLHSNDGQVEEASADDLDLLNMEKHGLTEEHAQKELSQSGTTRQQHTHTVTISSEPTKQDDRMHAGERYVVDKQPVGKVVAEPVKPQESNDSLLTRQLLRIIRAAKTTYTAERHQQVLVKLHPESLGRVTIQFMQQGQGFVVKIIAERQTAKEALDRSLNQLRQLSSLQDTKVEVVKMEDDWSEQEKQQGRQEENDQMRKQRLLEAAQKKKTTDFQDWMSTILSRGVNEYDAN</sequence>
<keyword evidence="3" id="KW-0969">Cilium</keyword>
<name>A0ABU6NKL2_9BACI</name>
<feature type="compositionally biased region" description="Polar residues" evidence="1">
    <location>
        <begin position="312"/>
        <end position="333"/>
    </location>
</feature>
<proteinExistence type="predicted"/>
<feature type="region of interest" description="Disordered" evidence="1">
    <location>
        <begin position="122"/>
        <end position="151"/>
    </location>
</feature>
<organism evidence="3 4">
    <name type="scientific">Shouchella miscanthi</name>
    <dbReference type="NCBI Taxonomy" id="2598861"/>
    <lineage>
        <taxon>Bacteria</taxon>
        <taxon>Bacillati</taxon>
        <taxon>Bacillota</taxon>
        <taxon>Bacilli</taxon>
        <taxon>Bacillales</taxon>
        <taxon>Bacillaceae</taxon>
        <taxon>Shouchella</taxon>
    </lineage>
</organism>
<evidence type="ECO:0000256" key="1">
    <source>
        <dbReference type="SAM" id="MobiDB-lite"/>
    </source>
</evidence>
<reference evidence="3 4" key="1">
    <citation type="submission" date="2023-03" db="EMBL/GenBank/DDBJ databases">
        <title>Bacillus Genome Sequencing.</title>
        <authorList>
            <person name="Dunlap C."/>
        </authorList>
    </citation>
    <scope>NUCLEOTIDE SEQUENCE [LARGE SCALE GENOMIC DNA]</scope>
    <source>
        <strain evidence="3 4">B-4107</strain>
    </source>
</reference>
<protein>
    <submittedName>
        <fullName evidence="3">Flagellar hook-length control protein FliK</fullName>
    </submittedName>
</protein>
<keyword evidence="3" id="KW-0282">Flagellum</keyword>
<dbReference type="Proteomes" id="UP001341820">
    <property type="component" value="Unassembled WGS sequence"/>
</dbReference>
<dbReference type="Pfam" id="PF02120">
    <property type="entry name" value="Flg_hook"/>
    <property type="match status" value="1"/>
</dbReference>
<comment type="caution">
    <text evidence="3">The sequence shown here is derived from an EMBL/GenBank/DDBJ whole genome shotgun (WGS) entry which is preliminary data.</text>
</comment>
<feature type="region of interest" description="Disordered" evidence="1">
    <location>
        <begin position="311"/>
        <end position="338"/>
    </location>
</feature>